<sequence>MRFTTTALITLLTALTLAQVTPNKAGAANVGKGDGSQFITGGCVSDADCSSGCCAQVAATGDGVCSAEAASEQNGKTGCGFTDPNADATIAAAQEQVEQQGFKRVVRRE</sequence>
<dbReference type="HOGENOM" id="CLU_180920_0_0_1"/>
<protein>
    <recommendedName>
        <fullName evidence="4">Biotrophy-associated secreted protein 2</fullName>
    </recommendedName>
</protein>
<evidence type="ECO:0000313" key="2">
    <source>
        <dbReference type="EMBL" id="CBX96276.1"/>
    </source>
</evidence>
<feature type="signal peptide" evidence="1">
    <location>
        <begin position="1"/>
        <end position="18"/>
    </location>
</feature>
<keyword evidence="1" id="KW-0732">Signal</keyword>
<dbReference type="GeneID" id="13289684"/>
<organism evidence="3">
    <name type="scientific">Leptosphaeria maculans (strain JN3 / isolate v23.1.3 / race Av1-4-5-6-7-8)</name>
    <name type="common">Blackleg fungus</name>
    <name type="synonym">Phoma lingam</name>
    <dbReference type="NCBI Taxonomy" id="985895"/>
    <lineage>
        <taxon>Eukaryota</taxon>
        <taxon>Fungi</taxon>
        <taxon>Dikarya</taxon>
        <taxon>Ascomycota</taxon>
        <taxon>Pezizomycotina</taxon>
        <taxon>Dothideomycetes</taxon>
        <taxon>Pleosporomycetidae</taxon>
        <taxon>Pleosporales</taxon>
        <taxon>Pleosporineae</taxon>
        <taxon>Leptosphaeriaceae</taxon>
        <taxon>Plenodomus</taxon>
        <taxon>Plenodomus lingam/Leptosphaeria maculans species complex</taxon>
    </lineage>
</organism>
<evidence type="ECO:0000256" key="1">
    <source>
        <dbReference type="SAM" id="SignalP"/>
    </source>
</evidence>
<accession>E4ZY31</accession>
<dbReference type="EMBL" id="FP929128">
    <property type="protein sequence ID" value="CBX96276.1"/>
    <property type="molecule type" value="Genomic_DNA"/>
</dbReference>
<dbReference type="Proteomes" id="UP000002668">
    <property type="component" value="Genome"/>
</dbReference>
<reference evidence="3" key="1">
    <citation type="journal article" date="2011" name="Nat. Commun.">
        <title>Effector diversification within compartments of the Leptosphaeria maculans genome affected by Repeat-Induced Point mutations.</title>
        <authorList>
            <person name="Rouxel T."/>
            <person name="Grandaubert J."/>
            <person name="Hane J.K."/>
            <person name="Hoede C."/>
            <person name="van de Wouw A.P."/>
            <person name="Couloux A."/>
            <person name="Dominguez V."/>
            <person name="Anthouard V."/>
            <person name="Bally P."/>
            <person name="Bourras S."/>
            <person name="Cozijnsen A.J."/>
            <person name="Ciuffetti L.M."/>
            <person name="Degrave A."/>
            <person name="Dilmaghani A."/>
            <person name="Duret L."/>
            <person name="Fudal I."/>
            <person name="Goodwin S.B."/>
            <person name="Gout L."/>
            <person name="Glaser N."/>
            <person name="Linglin J."/>
            <person name="Kema G.H.J."/>
            <person name="Lapalu N."/>
            <person name="Lawrence C.B."/>
            <person name="May K."/>
            <person name="Meyer M."/>
            <person name="Ollivier B."/>
            <person name="Poulain J."/>
            <person name="Schoch C.L."/>
            <person name="Simon A."/>
            <person name="Spatafora J.W."/>
            <person name="Stachowiak A."/>
            <person name="Turgeon B.G."/>
            <person name="Tyler B.M."/>
            <person name="Vincent D."/>
            <person name="Weissenbach J."/>
            <person name="Amselem J."/>
            <person name="Quesneville H."/>
            <person name="Oliver R.P."/>
            <person name="Wincker P."/>
            <person name="Balesdent M.-H."/>
            <person name="Howlett B.J."/>
        </authorList>
    </citation>
    <scope>NUCLEOTIDE SEQUENCE [LARGE SCALE GENOMIC DNA]</scope>
    <source>
        <strain evidence="3">JN3 / isolate v23.1.3 / race Av1-4-5-6-7-8</strain>
    </source>
</reference>
<dbReference type="eggNOG" id="ENOG502SURB">
    <property type="taxonomic scope" value="Eukaryota"/>
</dbReference>
<dbReference type="AlphaFoldDB" id="E4ZY31"/>
<name>E4ZY31_LEPMJ</name>
<dbReference type="OMA" id="CSSGCCA"/>
<dbReference type="VEuPathDB" id="FungiDB:LEMA_P111950.1"/>
<evidence type="ECO:0000313" key="3">
    <source>
        <dbReference type="Proteomes" id="UP000002668"/>
    </source>
</evidence>
<keyword evidence="3" id="KW-1185">Reference proteome</keyword>
<feature type="chain" id="PRO_5003194654" description="Biotrophy-associated secreted protein 2" evidence="1">
    <location>
        <begin position="19"/>
        <end position="109"/>
    </location>
</feature>
<proteinExistence type="predicted"/>
<dbReference type="OrthoDB" id="2132010at2759"/>
<dbReference type="InParanoid" id="E4ZY31"/>
<gene>
    <name evidence="2" type="ORF">LEMA_P111950.1</name>
</gene>
<dbReference type="RefSeq" id="XP_003839755.1">
    <property type="nucleotide sequence ID" value="XM_003839707.1"/>
</dbReference>
<evidence type="ECO:0008006" key="4">
    <source>
        <dbReference type="Google" id="ProtNLM"/>
    </source>
</evidence>